<gene>
    <name evidence="1" type="ORF">FTUN_0773</name>
</gene>
<evidence type="ECO:0008006" key="3">
    <source>
        <dbReference type="Google" id="ProtNLM"/>
    </source>
</evidence>
<proteinExistence type="predicted"/>
<reference evidence="2" key="1">
    <citation type="submission" date="2020-05" db="EMBL/GenBank/DDBJ databases">
        <title>Frigoriglobus tundricola gen. nov., sp. nov., a psychrotolerant cellulolytic planctomycete of the family Gemmataceae with two divergent copies of 16S rRNA gene.</title>
        <authorList>
            <person name="Kulichevskaya I.S."/>
            <person name="Ivanova A.A."/>
            <person name="Naumoff D.G."/>
            <person name="Beletsky A.V."/>
            <person name="Rijpstra W.I.C."/>
            <person name="Sinninghe Damste J.S."/>
            <person name="Mardanov A.V."/>
            <person name="Ravin N.V."/>
            <person name="Dedysh S.N."/>
        </authorList>
    </citation>
    <scope>NUCLEOTIDE SEQUENCE [LARGE SCALE GENOMIC DNA]</scope>
    <source>
        <strain evidence="2">PL17</strain>
    </source>
</reference>
<organism evidence="1 2">
    <name type="scientific">Frigoriglobus tundricola</name>
    <dbReference type="NCBI Taxonomy" id="2774151"/>
    <lineage>
        <taxon>Bacteria</taxon>
        <taxon>Pseudomonadati</taxon>
        <taxon>Planctomycetota</taxon>
        <taxon>Planctomycetia</taxon>
        <taxon>Gemmatales</taxon>
        <taxon>Gemmataceae</taxon>
        <taxon>Frigoriglobus</taxon>
    </lineage>
</organism>
<dbReference type="AlphaFoldDB" id="A0A6M5YH01"/>
<protein>
    <recommendedName>
        <fullName evidence="3">RNA polymerase sigma-70 region 2 domain-containing protein</fullName>
    </recommendedName>
</protein>
<dbReference type="GO" id="GO:0006352">
    <property type="term" value="P:DNA-templated transcription initiation"/>
    <property type="evidence" value="ECO:0007669"/>
    <property type="project" value="InterPro"/>
</dbReference>
<dbReference type="EMBL" id="CP053452">
    <property type="protein sequence ID" value="QJW93268.1"/>
    <property type="molecule type" value="Genomic_DNA"/>
</dbReference>
<dbReference type="SUPFAM" id="SSF88946">
    <property type="entry name" value="Sigma2 domain of RNA polymerase sigma factors"/>
    <property type="match status" value="1"/>
</dbReference>
<accession>A0A6M5YH01</accession>
<evidence type="ECO:0000313" key="1">
    <source>
        <dbReference type="EMBL" id="QJW93268.1"/>
    </source>
</evidence>
<dbReference type="Proteomes" id="UP000503447">
    <property type="component" value="Chromosome"/>
</dbReference>
<dbReference type="InterPro" id="IPR013325">
    <property type="entry name" value="RNA_pol_sigma_r2"/>
</dbReference>
<dbReference type="KEGG" id="ftj:FTUN_0773"/>
<keyword evidence="2" id="KW-1185">Reference proteome</keyword>
<sequence>MYLTKEALRGLVEECQRERTITPSMFAAFVKIAKYVYTTLNVPYLIDLDDFIQEACMRLMKWLYKIRPEDNVFSYLTELCRLAGCEMRERAFAHERMIDRYILRVKEAMPGRIQREINIESKDKCQIY</sequence>
<evidence type="ECO:0000313" key="2">
    <source>
        <dbReference type="Proteomes" id="UP000503447"/>
    </source>
</evidence>
<dbReference type="GO" id="GO:0003700">
    <property type="term" value="F:DNA-binding transcription factor activity"/>
    <property type="evidence" value="ECO:0007669"/>
    <property type="project" value="InterPro"/>
</dbReference>
<name>A0A6M5YH01_9BACT</name>